<evidence type="ECO:0000313" key="2">
    <source>
        <dbReference type="EMBL" id="SFS20738.1"/>
    </source>
</evidence>
<evidence type="ECO:0000256" key="1">
    <source>
        <dbReference type="SAM" id="SignalP"/>
    </source>
</evidence>
<feature type="chain" id="PRO_5011499494" evidence="1">
    <location>
        <begin position="24"/>
        <end position="587"/>
    </location>
</feature>
<dbReference type="STRING" id="474950.SAMN05421771_3795"/>
<dbReference type="RefSeq" id="WP_089842593.1">
    <property type="nucleotide sequence ID" value="NZ_FOZL01000002.1"/>
</dbReference>
<dbReference type="Pfam" id="PF05960">
    <property type="entry name" value="DUF885"/>
    <property type="match status" value="1"/>
</dbReference>
<keyword evidence="3" id="KW-1185">Reference proteome</keyword>
<dbReference type="EMBL" id="FOZL01000002">
    <property type="protein sequence ID" value="SFS20738.1"/>
    <property type="molecule type" value="Genomic_DNA"/>
</dbReference>
<gene>
    <name evidence="2" type="ORF">SAMN05421771_3795</name>
</gene>
<dbReference type="Proteomes" id="UP000199024">
    <property type="component" value="Unassembled WGS sequence"/>
</dbReference>
<keyword evidence="1" id="KW-0732">Signal</keyword>
<dbReference type="PANTHER" id="PTHR33361">
    <property type="entry name" value="GLR0591 PROTEIN"/>
    <property type="match status" value="1"/>
</dbReference>
<feature type="signal peptide" evidence="1">
    <location>
        <begin position="1"/>
        <end position="23"/>
    </location>
</feature>
<dbReference type="AlphaFoldDB" id="A0A1I6MYU5"/>
<proteinExistence type="predicted"/>
<accession>A0A1I6MYU5</accession>
<protein>
    <submittedName>
        <fullName evidence="2">Uncharacterized conserved protein, DUF885 familyt</fullName>
    </submittedName>
</protein>
<evidence type="ECO:0000313" key="3">
    <source>
        <dbReference type="Proteomes" id="UP000199024"/>
    </source>
</evidence>
<organism evidence="2 3">
    <name type="scientific">Granulicella pectinivorans</name>
    <dbReference type="NCBI Taxonomy" id="474950"/>
    <lineage>
        <taxon>Bacteria</taxon>
        <taxon>Pseudomonadati</taxon>
        <taxon>Acidobacteriota</taxon>
        <taxon>Terriglobia</taxon>
        <taxon>Terriglobales</taxon>
        <taxon>Acidobacteriaceae</taxon>
        <taxon>Granulicella</taxon>
    </lineage>
</organism>
<name>A0A1I6MYU5_9BACT</name>
<dbReference type="OrthoDB" id="9760040at2"/>
<reference evidence="2 3" key="1">
    <citation type="submission" date="2016-10" db="EMBL/GenBank/DDBJ databases">
        <authorList>
            <person name="de Groot N.N."/>
        </authorList>
    </citation>
    <scope>NUCLEOTIDE SEQUENCE [LARGE SCALE GENOMIC DNA]</scope>
    <source>
        <strain evidence="2 3">DSM 21001</strain>
    </source>
</reference>
<sequence length="587" mass="65667">MRPSPSLAALVFVAGLSFHSAFAQTVADRIAAQNALFEEQYETGLKNSPQRATAFGDYRYNDQLADESLAAIARNEATNEGFLKRLAEISTDGFPEQDRLSHDLMLRSLDQRKADYGFKEYEMPVSQMDGPHTGLADLPLAVPLDSVKHYEDYIARLHQIPRVFLQTEEVMKAGMKDGLMPVKFLLEKVPAQCEGVIAADPFLIPTKKFPASIPAADQARLTKQITDTVNAEVLPAYQQFETFVAKEYAPHGRTTLAASSLPDGDRRYRNNIRSRTSVSNMTPDQIHQLGLSEIKRIEAEMLAIAKKEGFADLASFRASLKTNPKYKPTSSEQILDDYRKYIAQMQPKLPELFTNIPGSPVTVEAIPAFQAAMATHYQTGTPDGKRPGRVSVATSNFAERTLIDDEATAYHEGIPGHHMQLSVAQQLKGLPKFRLHAANSGYIEGWALYAEQLGKEVGFYNDPVSDYGRLSSELFRAVRLVVDTGIHSKGWTRDQVVAFFRESQAVDEPTIQSETDRYIAWPGQALSYKLGQLKFRELRERAKKELGPKFDIRTFHDEMLNGGVLPLDMLDARTNAWIAAQKERGYR</sequence>
<dbReference type="PANTHER" id="PTHR33361:SF16">
    <property type="entry name" value="DUF885 DOMAIN-CONTAINING PROTEIN"/>
    <property type="match status" value="1"/>
</dbReference>
<dbReference type="InterPro" id="IPR010281">
    <property type="entry name" value="DUF885"/>
</dbReference>